<feature type="region of interest" description="Disordered" evidence="1">
    <location>
        <begin position="81"/>
        <end position="317"/>
    </location>
</feature>
<keyword evidence="2" id="KW-0472">Membrane</keyword>
<feature type="compositionally biased region" description="Low complexity" evidence="1">
    <location>
        <begin position="104"/>
        <end position="116"/>
    </location>
</feature>
<dbReference type="Proteomes" id="UP001168821">
    <property type="component" value="Unassembled WGS sequence"/>
</dbReference>
<evidence type="ECO:0000313" key="4">
    <source>
        <dbReference type="Proteomes" id="UP001168821"/>
    </source>
</evidence>
<dbReference type="AlphaFoldDB" id="A0AA38HZP7"/>
<dbReference type="EMBL" id="JALNTZ010000007">
    <property type="protein sequence ID" value="KAJ3646518.1"/>
    <property type="molecule type" value="Genomic_DNA"/>
</dbReference>
<feature type="compositionally biased region" description="Low complexity" evidence="1">
    <location>
        <begin position="144"/>
        <end position="160"/>
    </location>
</feature>
<gene>
    <name evidence="3" type="ORF">Zmor_024103</name>
</gene>
<feature type="compositionally biased region" description="Basic and acidic residues" evidence="1">
    <location>
        <begin position="118"/>
        <end position="143"/>
    </location>
</feature>
<keyword evidence="2" id="KW-0812">Transmembrane</keyword>
<feature type="compositionally biased region" description="Basic and acidic residues" evidence="1">
    <location>
        <begin position="184"/>
        <end position="199"/>
    </location>
</feature>
<sequence length="517" mass="60079">MSNSNTSRSGDTQMGALLKLDKAELKSIKVAIMRRNVIEPNASGPFLRSLEDPSQLIVHYRPDEGTRPIFEREDIVVNKENQEERMVLTSSQGNDKTLAHRVTSRSSSRSTRSSSRGPQKEDKKKLSPEAHTSRDRSKEEYRSGEYYSSRSRRSNSNSRKAVYKSNTPPRSSGYQSRRSKSPRRSPEAHKRRERSPRSTHERRRTPPRYYTKQRHSRSPSGYKRAPPERRTTRSPPKVPEKSVSRRRSRTPPPRRSSRGRSRSYSPHHRSRYSRSPYRREDRRERSRRSRSRRSRSPRRRYDEDRHERREEYEPPRIPNPYFDGAEFWIPPMLQHRFLPRQMIPPGPFPYPFRPGIPPMVPPRMPFRPRIVYNSRPPRPRSTPSTSAAIESTSVVTTTTTAGTSKDNETVTITECVEDSEQPSVKTDNAAYPESEAASSNEKPPLERPQDDLDRVFLSLISLSFFSWFSYLVLYWWWGIKTEYFRVPLVLLSGERAGARATAPVEGAKTGQLCLQRH</sequence>
<feature type="compositionally biased region" description="Basic residues" evidence="1">
    <location>
        <begin position="255"/>
        <end position="272"/>
    </location>
</feature>
<feature type="compositionally biased region" description="Basic residues" evidence="1">
    <location>
        <begin position="200"/>
        <end position="217"/>
    </location>
</feature>
<reference evidence="3" key="1">
    <citation type="journal article" date="2023" name="G3 (Bethesda)">
        <title>Whole genome assemblies of Zophobas morio and Tenebrio molitor.</title>
        <authorList>
            <person name="Kaur S."/>
            <person name="Stinson S.A."/>
            <person name="diCenzo G.C."/>
        </authorList>
    </citation>
    <scope>NUCLEOTIDE SEQUENCE</scope>
    <source>
        <strain evidence="3">QUZm001</strain>
    </source>
</reference>
<name>A0AA38HZP7_9CUCU</name>
<feature type="region of interest" description="Disordered" evidence="1">
    <location>
        <begin position="373"/>
        <end position="401"/>
    </location>
</feature>
<evidence type="ECO:0008006" key="5">
    <source>
        <dbReference type="Google" id="ProtNLM"/>
    </source>
</evidence>
<keyword evidence="2" id="KW-1133">Transmembrane helix</keyword>
<feature type="transmembrane region" description="Helical" evidence="2">
    <location>
        <begin position="455"/>
        <end position="477"/>
    </location>
</feature>
<accession>A0AA38HZP7</accession>
<comment type="caution">
    <text evidence="3">The sequence shown here is derived from an EMBL/GenBank/DDBJ whole genome shotgun (WGS) entry which is preliminary data.</text>
</comment>
<keyword evidence="4" id="KW-1185">Reference proteome</keyword>
<feature type="region of interest" description="Disordered" evidence="1">
    <location>
        <begin position="415"/>
        <end position="447"/>
    </location>
</feature>
<organism evidence="3 4">
    <name type="scientific">Zophobas morio</name>
    <dbReference type="NCBI Taxonomy" id="2755281"/>
    <lineage>
        <taxon>Eukaryota</taxon>
        <taxon>Metazoa</taxon>
        <taxon>Ecdysozoa</taxon>
        <taxon>Arthropoda</taxon>
        <taxon>Hexapoda</taxon>
        <taxon>Insecta</taxon>
        <taxon>Pterygota</taxon>
        <taxon>Neoptera</taxon>
        <taxon>Endopterygota</taxon>
        <taxon>Coleoptera</taxon>
        <taxon>Polyphaga</taxon>
        <taxon>Cucujiformia</taxon>
        <taxon>Tenebrionidae</taxon>
        <taxon>Zophobas</taxon>
    </lineage>
</organism>
<evidence type="ECO:0000256" key="1">
    <source>
        <dbReference type="SAM" id="MobiDB-lite"/>
    </source>
</evidence>
<evidence type="ECO:0000313" key="3">
    <source>
        <dbReference type="EMBL" id="KAJ3646518.1"/>
    </source>
</evidence>
<feature type="compositionally biased region" description="Basic and acidic residues" evidence="1">
    <location>
        <begin position="299"/>
        <end position="314"/>
    </location>
</feature>
<feature type="compositionally biased region" description="Basic residues" evidence="1">
    <location>
        <begin position="285"/>
        <end position="298"/>
    </location>
</feature>
<feature type="compositionally biased region" description="Polar residues" evidence="1">
    <location>
        <begin position="164"/>
        <end position="175"/>
    </location>
</feature>
<protein>
    <recommendedName>
        <fullName evidence="5">Transformer</fullName>
    </recommendedName>
</protein>
<evidence type="ECO:0000256" key="2">
    <source>
        <dbReference type="SAM" id="Phobius"/>
    </source>
</evidence>
<proteinExistence type="predicted"/>